<feature type="transmembrane region" description="Helical" evidence="7">
    <location>
        <begin position="238"/>
        <end position="261"/>
    </location>
</feature>
<dbReference type="Proteomes" id="UP000198914">
    <property type="component" value="Unassembled WGS sequence"/>
</dbReference>
<dbReference type="Pfam" id="PF00535">
    <property type="entry name" value="Glycos_transf_2"/>
    <property type="match status" value="1"/>
</dbReference>
<dbReference type="InterPro" id="IPR001173">
    <property type="entry name" value="Glyco_trans_2-like"/>
</dbReference>
<sequence length="349" mass="38847">MSDVSQTGIAVKLSIVTTLYKSQSFIAELHARVTKVARDLVGDDYEIVVVNDGSPDQSLDAALTLARTDPHMVVVDLSRNFGHHKALMTGLDHSQGAFVALLDSDLEEAPEDLIVLAQDLRTNRCDVAFGVQHSRKGGVFEKASGASFYWLFEKLTGSALPRNLMTMRLMTRRYVDALLRHRERDMVIANLWQMTGFDQRPVILHKASQSKTNYSIWRKLSLMVTAVTAVSSRPLLGVFYIGVSLFLVSLAYVVWLVLVWMLHSQVPGGWTSLIVSVWMLGGLTLCAIGILGIYLAKIFIEVKQRPYALVRAVFRGDAEGDLPDYEVFAALQRPSSPLVETRSQRPSHE</sequence>
<dbReference type="GO" id="GO:0005886">
    <property type="term" value="C:plasma membrane"/>
    <property type="evidence" value="ECO:0007669"/>
    <property type="project" value="TreeGrafter"/>
</dbReference>
<evidence type="ECO:0000256" key="2">
    <source>
        <dbReference type="ARBA" id="ARBA00022676"/>
    </source>
</evidence>
<comment type="subcellular location">
    <subcellularLocation>
        <location evidence="1">Membrane</location>
        <topology evidence="1">Multi-pass membrane protein</topology>
    </subcellularLocation>
</comment>
<proteinExistence type="predicted"/>
<keyword evidence="3 9" id="KW-0808">Transferase</keyword>
<evidence type="ECO:0000256" key="6">
    <source>
        <dbReference type="ARBA" id="ARBA00023136"/>
    </source>
</evidence>
<evidence type="ECO:0000259" key="8">
    <source>
        <dbReference type="Pfam" id="PF00535"/>
    </source>
</evidence>
<keyword evidence="2" id="KW-0328">Glycosyltransferase</keyword>
<evidence type="ECO:0000256" key="5">
    <source>
        <dbReference type="ARBA" id="ARBA00022989"/>
    </source>
</evidence>
<keyword evidence="4 7" id="KW-0812">Transmembrane</keyword>
<keyword evidence="6 7" id="KW-0472">Membrane</keyword>
<feature type="transmembrane region" description="Helical" evidence="7">
    <location>
        <begin position="273"/>
        <end position="296"/>
    </location>
</feature>
<name>A0A1H3JP62_9RHOB</name>
<evidence type="ECO:0000256" key="1">
    <source>
        <dbReference type="ARBA" id="ARBA00004141"/>
    </source>
</evidence>
<protein>
    <submittedName>
        <fullName evidence="9">Putative glycosyltransferase</fullName>
    </submittedName>
</protein>
<accession>A0A1H3JP62</accession>
<dbReference type="PANTHER" id="PTHR48090:SF1">
    <property type="entry name" value="PROPHAGE BACTOPRENOL GLUCOSYL TRANSFERASE HOMOLOG"/>
    <property type="match status" value="1"/>
</dbReference>
<evidence type="ECO:0000313" key="9">
    <source>
        <dbReference type="EMBL" id="SDY41706.1"/>
    </source>
</evidence>
<dbReference type="AlphaFoldDB" id="A0A1H3JP62"/>
<organism evidence="9 10">
    <name type="scientific">Jannaschia faecimaris</name>
    <dbReference type="NCBI Taxonomy" id="1244108"/>
    <lineage>
        <taxon>Bacteria</taxon>
        <taxon>Pseudomonadati</taxon>
        <taxon>Pseudomonadota</taxon>
        <taxon>Alphaproteobacteria</taxon>
        <taxon>Rhodobacterales</taxon>
        <taxon>Roseobacteraceae</taxon>
        <taxon>Jannaschia</taxon>
    </lineage>
</organism>
<evidence type="ECO:0000313" key="10">
    <source>
        <dbReference type="Proteomes" id="UP000198914"/>
    </source>
</evidence>
<keyword evidence="5 7" id="KW-1133">Transmembrane helix</keyword>
<gene>
    <name evidence="9" type="ORF">SAMN05444004_101396</name>
</gene>
<feature type="domain" description="Glycosyltransferase 2-like" evidence="8">
    <location>
        <begin position="14"/>
        <end position="147"/>
    </location>
</feature>
<dbReference type="RefSeq" id="WP_211605471.1">
    <property type="nucleotide sequence ID" value="NZ_FNPX01000001.1"/>
</dbReference>
<evidence type="ECO:0000256" key="4">
    <source>
        <dbReference type="ARBA" id="ARBA00022692"/>
    </source>
</evidence>
<evidence type="ECO:0000256" key="3">
    <source>
        <dbReference type="ARBA" id="ARBA00022679"/>
    </source>
</evidence>
<dbReference type="InterPro" id="IPR029044">
    <property type="entry name" value="Nucleotide-diphossugar_trans"/>
</dbReference>
<evidence type="ECO:0000256" key="7">
    <source>
        <dbReference type="SAM" id="Phobius"/>
    </source>
</evidence>
<dbReference type="STRING" id="1244108.SAMN05444004_101396"/>
<dbReference type="InterPro" id="IPR050256">
    <property type="entry name" value="Glycosyltransferase_2"/>
</dbReference>
<keyword evidence="10" id="KW-1185">Reference proteome</keyword>
<dbReference type="CDD" id="cd04187">
    <property type="entry name" value="DPM1_like_bac"/>
    <property type="match status" value="1"/>
</dbReference>
<dbReference type="PANTHER" id="PTHR48090">
    <property type="entry name" value="UNDECAPRENYL-PHOSPHATE 4-DEOXY-4-FORMAMIDO-L-ARABINOSE TRANSFERASE-RELATED"/>
    <property type="match status" value="1"/>
</dbReference>
<reference evidence="10" key="1">
    <citation type="submission" date="2016-10" db="EMBL/GenBank/DDBJ databases">
        <authorList>
            <person name="Varghese N."/>
            <person name="Submissions S."/>
        </authorList>
    </citation>
    <scope>NUCLEOTIDE SEQUENCE [LARGE SCALE GENOMIC DNA]</scope>
    <source>
        <strain evidence="10">DSM 100420</strain>
    </source>
</reference>
<dbReference type="Gene3D" id="3.90.550.10">
    <property type="entry name" value="Spore Coat Polysaccharide Biosynthesis Protein SpsA, Chain A"/>
    <property type="match status" value="1"/>
</dbReference>
<dbReference type="EMBL" id="FNPX01000001">
    <property type="protein sequence ID" value="SDY41706.1"/>
    <property type="molecule type" value="Genomic_DNA"/>
</dbReference>
<dbReference type="GO" id="GO:0016757">
    <property type="term" value="F:glycosyltransferase activity"/>
    <property type="evidence" value="ECO:0007669"/>
    <property type="project" value="UniProtKB-KW"/>
</dbReference>
<dbReference type="SUPFAM" id="SSF53448">
    <property type="entry name" value="Nucleotide-diphospho-sugar transferases"/>
    <property type="match status" value="1"/>
</dbReference>